<accession>A0A1Y1ZWW7</accession>
<keyword evidence="7" id="KW-0503">Monooxygenase</keyword>
<comment type="cofactor">
    <cofactor evidence="1 6">
        <name>heme</name>
        <dbReference type="ChEBI" id="CHEBI:30413"/>
    </cofactor>
</comment>
<dbReference type="InterPro" id="IPR001128">
    <property type="entry name" value="Cyt_P450"/>
</dbReference>
<dbReference type="GO" id="GO:0008395">
    <property type="term" value="F:steroid hydroxylase activity"/>
    <property type="evidence" value="ECO:0007669"/>
    <property type="project" value="TreeGrafter"/>
</dbReference>
<reference evidence="9 10" key="1">
    <citation type="submission" date="2016-07" db="EMBL/GenBank/DDBJ databases">
        <title>Pervasive Adenine N6-methylation of Active Genes in Fungi.</title>
        <authorList>
            <consortium name="DOE Joint Genome Institute"/>
            <person name="Mondo S.J."/>
            <person name="Dannebaum R.O."/>
            <person name="Kuo R.C."/>
            <person name="Labutti K."/>
            <person name="Haridas S."/>
            <person name="Kuo A."/>
            <person name="Salamov A."/>
            <person name="Ahrendt S.R."/>
            <person name="Lipzen A."/>
            <person name="Sullivan W."/>
            <person name="Andreopoulos W.B."/>
            <person name="Clum A."/>
            <person name="Lindquist E."/>
            <person name="Daum C."/>
            <person name="Ramamoorthy G.K."/>
            <person name="Gryganskyi A."/>
            <person name="Culley D."/>
            <person name="Magnuson J.K."/>
            <person name="James T.Y."/>
            <person name="O'Malley M.A."/>
            <person name="Stajich J.E."/>
            <person name="Spatafora J.W."/>
            <person name="Visel A."/>
            <person name="Grigoriev I.V."/>
        </authorList>
    </citation>
    <scope>NUCLEOTIDE SEQUENCE [LARGE SCALE GENOMIC DNA]</scope>
    <source>
        <strain evidence="9 10">CBS 115471</strain>
    </source>
</reference>
<dbReference type="InterPro" id="IPR050529">
    <property type="entry name" value="CYP450_sterol_14alpha_dmase"/>
</dbReference>
<evidence type="ECO:0000256" key="2">
    <source>
        <dbReference type="ARBA" id="ARBA00010617"/>
    </source>
</evidence>
<dbReference type="InterPro" id="IPR036396">
    <property type="entry name" value="Cyt_P450_sf"/>
</dbReference>
<dbReference type="InterPro" id="IPR017972">
    <property type="entry name" value="Cyt_P450_CS"/>
</dbReference>
<evidence type="ECO:0000256" key="5">
    <source>
        <dbReference type="ARBA" id="ARBA00023004"/>
    </source>
</evidence>
<dbReference type="SUPFAM" id="SSF48264">
    <property type="entry name" value="Cytochrome P450"/>
    <property type="match status" value="1"/>
</dbReference>
<evidence type="ECO:0000256" key="4">
    <source>
        <dbReference type="ARBA" id="ARBA00022723"/>
    </source>
</evidence>
<evidence type="ECO:0000256" key="1">
    <source>
        <dbReference type="ARBA" id="ARBA00001971"/>
    </source>
</evidence>
<keyword evidence="3 6" id="KW-0349">Heme</keyword>
<dbReference type="GO" id="GO:0016705">
    <property type="term" value="F:oxidoreductase activity, acting on paired donors, with incorporation or reduction of molecular oxygen"/>
    <property type="evidence" value="ECO:0007669"/>
    <property type="project" value="InterPro"/>
</dbReference>
<dbReference type="Pfam" id="PF00067">
    <property type="entry name" value="p450"/>
    <property type="match status" value="1"/>
</dbReference>
<gene>
    <name evidence="9" type="ORF">BCR34DRAFT_623151</name>
</gene>
<name>A0A1Y1ZWW7_9PLEO</name>
<dbReference type="STRING" id="1231657.A0A1Y1ZWW7"/>
<keyword evidence="8" id="KW-0472">Membrane</keyword>
<keyword evidence="10" id="KW-1185">Reference proteome</keyword>
<dbReference type="PANTHER" id="PTHR24304">
    <property type="entry name" value="CYTOCHROME P450 FAMILY 7"/>
    <property type="match status" value="1"/>
</dbReference>
<dbReference type="GO" id="GO:0005506">
    <property type="term" value="F:iron ion binding"/>
    <property type="evidence" value="ECO:0007669"/>
    <property type="project" value="InterPro"/>
</dbReference>
<keyword evidence="8" id="KW-1133">Transmembrane helix</keyword>
<dbReference type="OrthoDB" id="1470350at2759"/>
<evidence type="ECO:0000313" key="9">
    <source>
        <dbReference type="EMBL" id="ORY14742.1"/>
    </source>
</evidence>
<evidence type="ECO:0000256" key="3">
    <source>
        <dbReference type="ARBA" id="ARBA00022617"/>
    </source>
</evidence>
<dbReference type="CDD" id="cd11040">
    <property type="entry name" value="CYP7_CYP8-like"/>
    <property type="match status" value="1"/>
</dbReference>
<comment type="similarity">
    <text evidence="2 7">Belongs to the cytochrome P450 family.</text>
</comment>
<protein>
    <submittedName>
        <fullName evidence="9">Cytochrome P450</fullName>
    </submittedName>
</protein>
<dbReference type="AlphaFoldDB" id="A0A1Y1ZWW7"/>
<dbReference type="EMBL" id="MCFA01000030">
    <property type="protein sequence ID" value="ORY14742.1"/>
    <property type="molecule type" value="Genomic_DNA"/>
</dbReference>
<dbReference type="Gene3D" id="1.10.630.10">
    <property type="entry name" value="Cytochrome P450"/>
    <property type="match status" value="1"/>
</dbReference>
<evidence type="ECO:0000313" key="10">
    <source>
        <dbReference type="Proteomes" id="UP000193144"/>
    </source>
</evidence>
<evidence type="ECO:0000256" key="6">
    <source>
        <dbReference type="PIRSR" id="PIRSR602403-1"/>
    </source>
</evidence>
<evidence type="ECO:0000256" key="8">
    <source>
        <dbReference type="SAM" id="Phobius"/>
    </source>
</evidence>
<keyword evidence="8" id="KW-0812">Transmembrane</keyword>
<feature type="transmembrane region" description="Helical" evidence="8">
    <location>
        <begin position="12"/>
        <end position="34"/>
    </location>
</feature>
<dbReference type="PROSITE" id="PS00086">
    <property type="entry name" value="CYTOCHROME_P450"/>
    <property type="match status" value="1"/>
</dbReference>
<organism evidence="9 10">
    <name type="scientific">Clohesyomyces aquaticus</name>
    <dbReference type="NCBI Taxonomy" id="1231657"/>
    <lineage>
        <taxon>Eukaryota</taxon>
        <taxon>Fungi</taxon>
        <taxon>Dikarya</taxon>
        <taxon>Ascomycota</taxon>
        <taxon>Pezizomycotina</taxon>
        <taxon>Dothideomycetes</taxon>
        <taxon>Pleosporomycetidae</taxon>
        <taxon>Pleosporales</taxon>
        <taxon>Lindgomycetaceae</taxon>
        <taxon>Clohesyomyces</taxon>
    </lineage>
</organism>
<keyword evidence="4 6" id="KW-0479">Metal-binding</keyword>
<feature type="binding site" description="axial binding residue" evidence="6">
    <location>
        <position position="459"/>
    </location>
    <ligand>
        <name>heme</name>
        <dbReference type="ChEBI" id="CHEBI:30413"/>
    </ligand>
    <ligandPart>
        <name>Fe</name>
        <dbReference type="ChEBI" id="CHEBI:18248"/>
    </ligandPart>
</feature>
<comment type="caution">
    <text evidence="9">The sequence shown here is derived from an EMBL/GenBank/DDBJ whole genome shotgun (WGS) entry which is preliminary data.</text>
</comment>
<keyword evidence="5 6" id="KW-0408">Iron</keyword>
<evidence type="ECO:0000256" key="7">
    <source>
        <dbReference type="RuleBase" id="RU000461"/>
    </source>
</evidence>
<dbReference type="PANTHER" id="PTHR24304:SF2">
    <property type="entry name" value="24-HYDROXYCHOLESTEROL 7-ALPHA-HYDROXYLASE"/>
    <property type="match status" value="1"/>
</dbReference>
<dbReference type="GO" id="GO:0020037">
    <property type="term" value="F:heme binding"/>
    <property type="evidence" value="ECO:0007669"/>
    <property type="project" value="InterPro"/>
</dbReference>
<dbReference type="InterPro" id="IPR002403">
    <property type="entry name" value="Cyt_P450_E_grp-IV"/>
</dbReference>
<sequence>MGLLANAASTINAWGAPPVVILGCLTALVLWRFIRFTLLPKLHPEEPVEVPYWLPWVGHARAYISNPTKALTDCRMLYHDDRKPFSITIAGRRMYILTAPDDVTAAYRNFSTLSMDIFTQDLMRGFNVSPWALARVFEKPGASMQLVGPNPRRKSLAGLTVEHFRRQLFPGDKLTQLGQVTLDYVERSVRWENMIAPAYVMASTGQYKDISLLHWCEDVLLHAATRSFFGNAFIEQSPNVLNDFLAFDNVSWKLMYQMPHIISDDMLKYKHALVDAIEKYLDLPQDQRPGANWFTEMQELEMRGLSISTRDMAKLICAIYWVINTNAYKLLFWMLAFMFQDKDLTGKVTAELATCFRPDGKLDIPSLQSQTRYLTALWHETLRLANSSASARVITADTQLGPYTLRAGHRLLIPYHQLHRNLAVYGSNAEAFDISRFLNDEKLAQDPSFRPFGGGSTYCPGRFLAKQEIFMAMAFLLCRFDVQVQSQGAFPRMDDAKPGIGVVSPVEGDDMVLRLRVKE</sequence>
<keyword evidence="7" id="KW-0560">Oxidoreductase</keyword>
<dbReference type="PRINTS" id="PR00465">
    <property type="entry name" value="EP450IV"/>
</dbReference>
<proteinExistence type="inferred from homology"/>
<dbReference type="Proteomes" id="UP000193144">
    <property type="component" value="Unassembled WGS sequence"/>
</dbReference>